<dbReference type="RefSeq" id="WP_206101138.1">
    <property type="nucleotide sequence ID" value="NZ_CP070969.1"/>
</dbReference>
<evidence type="ECO:0000313" key="4">
    <source>
        <dbReference type="Proteomes" id="UP000663452"/>
    </source>
</evidence>
<evidence type="ECO:0000313" key="3">
    <source>
        <dbReference type="EMBL" id="QSF43505.1"/>
    </source>
</evidence>
<evidence type="ECO:0000259" key="2">
    <source>
        <dbReference type="Pfam" id="PF18847"/>
    </source>
</evidence>
<dbReference type="Pfam" id="PF18847">
    <property type="entry name" value="LPD29"/>
    <property type="match status" value="1"/>
</dbReference>
<accession>A0ABX7L5W1</accession>
<reference evidence="3 4" key="1">
    <citation type="submission" date="2021-02" db="EMBL/GenBank/DDBJ databases">
        <title>Paenibacillus tianjinensis sp. nov.</title>
        <authorList>
            <person name="Liu H."/>
        </authorList>
    </citation>
    <scope>NUCLEOTIDE SEQUENCE [LARGE SCALE GENOMIC DNA]</scope>
    <source>
        <strain evidence="3 4">TB2019</strain>
    </source>
</reference>
<keyword evidence="1" id="KW-0175">Coiled coil</keyword>
<name>A0ABX7L5W1_9BACL</name>
<dbReference type="EMBL" id="CP070969">
    <property type="protein sequence ID" value="QSF43505.1"/>
    <property type="molecule type" value="Genomic_DNA"/>
</dbReference>
<dbReference type="InterPro" id="IPR041311">
    <property type="entry name" value="LPD29"/>
</dbReference>
<organism evidence="3 4">
    <name type="scientific">Paenibacillus tianjinensis</name>
    <dbReference type="NCBI Taxonomy" id="2810347"/>
    <lineage>
        <taxon>Bacteria</taxon>
        <taxon>Bacillati</taxon>
        <taxon>Bacillota</taxon>
        <taxon>Bacilli</taxon>
        <taxon>Bacillales</taxon>
        <taxon>Paenibacillaceae</taxon>
        <taxon>Paenibacillus</taxon>
    </lineage>
</organism>
<dbReference type="Proteomes" id="UP000663452">
    <property type="component" value="Chromosome"/>
</dbReference>
<feature type="domain" description="Large polyvalent protein associated" evidence="2">
    <location>
        <begin position="5"/>
        <end position="66"/>
    </location>
</feature>
<keyword evidence="4" id="KW-1185">Reference proteome</keyword>
<proteinExistence type="predicted"/>
<evidence type="ECO:0000256" key="1">
    <source>
        <dbReference type="SAM" id="Coils"/>
    </source>
</evidence>
<feature type="coiled-coil region" evidence="1">
    <location>
        <begin position="347"/>
        <end position="385"/>
    </location>
</feature>
<gene>
    <name evidence="3" type="ORF">JRJ22_19780</name>
</gene>
<sequence>MTKTMTATTAAAIKKELKTTFPNVKFSVRKSAGGGSINVKWENLPSVNAVNAIVKKYENVSYDHHSGEVLSGGNTFVFATAEYTPEFKKEVESRMNEFALNNHTHYYRGFIEVVNQMWEEKNAATAVEVDTVEEIQTEGFEPVTATEEAQQKVELSENNEAITQNCELQVSVTLNNELNGIEVRFDPKPEPEVIAQLKSNGFRWSKRGFWYAKQSDKTIAFANSLVSTDSHPEATQEDVTPYTYPEIIIDDLELYTVSDDLQSRLNSASMFEVNYQKECISTFQSIQSEAVKIIESTSVESIQYQVKKYLQSFKKRYYEQYLKTLRHKANNPSWMVTGRGGLNVNKYNKMQDRYGNMISKLSELSEEFERKLNQFNNAIRKQEQEAIKRTVSDSVSSDSAPVHFTSETKVMTLLGLTKRLRTYNAGYYTITKIWGRFRIFDNNGEEIDANLKGTSTLEDAKNYVTYLIRSQAVNQAV</sequence>
<protein>
    <recommendedName>
        <fullName evidence="2">Large polyvalent protein associated domain-containing protein</fullName>
    </recommendedName>
</protein>